<evidence type="ECO:0000256" key="1">
    <source>
        <dbReference type="ARBA" id="ARBA00004123"/>
    </source>
</evidence>
<dbReference type="Pfam" id="PF10403">
    <property type="entry name" value="BHD_1"/>
    <property type="match status" value="1"/>
</dbReference>
<dbReference type="Pfam" id="PF10404">
    <property type="entry name" value="BHD_2"/>
    <property type="match status" value="1"/>
</dbReference>
<evidence type="ECO:0000259" key="7">
    <source>
        <dbReference type="SMART" id="SM01032"/>
    </source>
</evidence>
<dbReference type="EMBL" id="GL996524">
    <property type="protein sequence ID" value="EGV62978.1"/>
    <property type="molecule type" value="Genomic_DNA"/>
</dbReference>
<dbReference type="GO" id="GO:0005737">
    <property type="term" value="C:cytoplasm"/>
    <property type="evidence" value="ECO:0007669"/>
    <property type="project" value="TreeGrafter"/>
</dbReference>
<evidence type="ECO:0000259" key="6">
    <source>
        <dbReference type="SMART" id="SM01031"/>
    </source>
</evidence>
<evidence type="ECO:0000256" key="4">
    <source>
        <dbReference type="ARBA" id="ARBA00023204"/>
    </source>
</evidence>
<dbReference type="InterPro" id="IPR018325">
    <property type="entry name" value="Rad4/PNGase_transGLS-fold"/>
</dbReference>
<dbReference type="InterPro" id="IPR036985">
    <property type="entry name" value="Transglutaminase-like_sf"/>
</dbReference>
<dbReference type="Proteomes" id="UP000000707">
    <property type="component" value="Unassembled WGS sequence"/>
</dbReference>
<dbReference type="GO" id="GO:0006289">
    <property type="term" value="P:nucleotide-excision repair"/>
    <property type="evidence" value="ECO:0007669"/>
    <property type="project" value="InterPro"/>
</dbReference>
<dbReference type="Pfam" id="PF10405">
    <property type="entry name" value="BHD_3"/>
    <property type="match status" value="1"/>
</dbReference>
<gene>
    <name evidence="8" type="ORF">CANTEDRAFT_105844</name>
</gene>
<evidence type="ECO:0000256" key="3">
    <source>
        <dbReference type="ARBA" id="ARBA00022763"/>
    </source>
</evidence>
<protein>
    <recommendedName>
        <fullName evidence="10">Rad4-domain-containing protein</fullName>
    </recommendedName>
</protein>
<name>G3B6N5_CANTC</name>
<dbReference type="STRING" id="590646.G3B6N5"/>
<accession>G3B6N5</accession>
<evidence type="ECO:0000313" key="8">
    <source>
        <dbReference type="EMBL" id="EGV62978.1"/>
    </source>
</evidence>
<reference evidence="8 9" key="1">
    <citation type="journal article" date="2011" name="Proc. Natl. Acad. Sci. U.S.A.">
        <title>Comparative genomics of xylose-fermenting fungi for enhanced biofuel production.</title>
        <authorList>
            <person name="Wohlbach D.J."/>
            <person name="Kuo A."/>
            <person name="Sato T.K."/>
            <person name="Potts K.M."/>
            <person name="Salamov A.A."/>
            <person name="LaButti K.M."/>
            <person name="Sun H."/>
            <person name="Clum A."/>
            <person name="Pangilinan J.L."/>
            <person name="Lindquist E.A."/>
            <person name="Lucas S."/>
            <person name="Lapidus A."/>
            <person name="Jin M."/>
            <person name="Gunawan C."/>
            <person name="Balan V."/>
            <person name="Dale B.E."/>
            <person name="Jeffries T.W."/>
            <person name="Zinkel R."/>
            <person name="Barry K.W."/>
            <person name="Grigoriev I.V."/>
            <person name="Gasch A.P."/>
        </authorList>
    </citation>
    <scope>NUCLEOTIDE SEQUENCE [LARGE SCALE GENOMIC DNA]</scope>
    <source>
        <strain evidence="9">ATCC 10573 / BCRC 21748 / CBS 615 / JCM 9827 / NBRC 10315 / NRRL Y-1498 / VKM Y-70</strain>
    </source>
</reference>
<evidence type="ECO:0000256" key="5">
    <source>
        <dbReference type="ARBA" id="ARBA00023242"/>
    </source>
</evidence>
<feature type="domain" description="Rad4 beta-hairpin" evidence="7">
    <location>
        <begin position="531"/>
        <end position="609"/>
    </location>
</feature>
<keyword evidence="5" id="KW-0539">Nucleus</keyword>
<feature type="domain" description="Rad4 beta-hairpin" evidence="6">
    <location>
        <begin position="453"/>
        <end position="520"/>
    </location>
</feature>
<dbReference type="GO" id="GO:0000111">
    <property type="term" value="C:nucleotide-excision repair factor 2 complex"/>
    <property type="evidence" value="ECO:0007669"/>
    <property type="project" value="TreeGrafter"/>
</dbReference>
<dbReference type="GO" id="GO:0006298">
    <property type="term" value="P:mismatch repair"/>
    <property type="evidence" value="ECO:0007669"/>
    <property type="project" value="TreeGrafter"/>
</dbReference>
<comment type="similarity">
    <text evidence="2">Belongs to the XPC family.</text>
</comment>
<dbReference type="SMART" id="SM01032">
    <property type="entry name" value="BHD_3"/>
    <property type="match status" value="1"/>
</dbReference>
<dbReference type="eggNOG" id="KOG2179">
    <property type="taxonomic scope" value="Eukaryota"/>
</dbReference>
<dbReference type="InterPro" id="IPR018326">
    <property type="entry name" value="Rad4_beta-hairpin_dom1"/>
</dbReference>
<dbReference type="PANTHER" id="PTHR12135">
    <property type="entry name" value="DNA REPAIR PROTEIN XP-C / RAD4"/>
    <property type="match status" value="1"/>
</dbReference>
<dbReference type="InterPro" id="IPR038765">
    <property type="entry name" value="Papain-like_cys_pep_sf"/>
</dbReference>
<evidence type="ECO:0000256" key="2">
    <source>
        <dbReference type="ARBA" id="ARBA00009525"/>
    </source>
</evidence>
<dbReference type="GO" id="GO:0071942">
    <property type="term" value="C:XPC complex"/>
    <property type="evidence" value="ECO:0007669"/>
    <property type="project" value="TreeGrafter"/>
</dbReference>
<dbReference type="InterPro" id="IPR004583">
    <property type="entry name" value="DNA_repair_Rad4"/>
</dbReference>
<comment type="subcellular location">
    <subcellularLocation>
        <location evidence="1">Nucleus</location>
    </subcellularLocation>
</comment>
<dbReference type="HOGENOM" id="CLU_003639_3_1_1"/>
<dbReference type="GO" id="GO:0003684">
    <property type="term" value="F:damaged DNA binding"/>
    <property type="evidence" value="ECO:0007669"/>
    <property type="project" value="InterPro"/>
</dbReference>
<dbReference type="InterPro" id="IPR042488">
    <property type="entry name" value="Rad4_BHD3_sf"/>
</dbReference>
<dbReference type="Pfam" id="PF03835">
    <property type="entry name" value="Rad4"/>
    <property type="match status" value="1"/>
</dbReference>
<evidence type="ECO:0008006" key="10">
    <source>
        <dbReference type="Google" id="ProtNLM"/>
    </source>
</evidence>
<evidence type="ECO:0000313" key="9">
    <source>
        <dbReference type="Proteomes" id="UP000000707"/>
    </source>
</evidence>
<keyword evidence="4" id="KW-0234">DNA repair</keyword>
<keyword evidence="3" id="KW-0227">DNA damage</keyword>
<dbReference type="SUPFAM" id="SSF54001">
    <property type="entry name" value="Cysteine proteinases"/>
    <property type="match status" value="1"/>
</dbReference>
<dbReference type="SMART" id="SM01031">
    <property type="entry name" value="BHD_2"/>
    <property type="match status" value="1"/>
</dbReference>
<proteinExistence type="inferred from homology"/>
<dbReference type="AlphaFoldDB" id="G3B6N5"/>
<dbReference type="InterPro" id="IPR018327">
    <property type="entry name" value="BHD_2"/>
</dbReference>
<dbReference type="Gene3D" id="3.30.70.2460">
    <property type="entry name" value="Rad4, beta-hairpin domain BHD3"/>
    <property type="match status" value="1"/>
</dbReference>
<dbReference type="OrthoDB" id="300780at2759"/>
<dbReference type="InterPro" id="IPR018328">
    <property type="entry name" value="Rad4_beta-hairpin_dom3"/>
</dbReference>
<organism evidence="9">
    <name type="scientific">Candida tenuis (strain ATCC 10573 / BCRC 21748 / CBS 615 / JCM 9827 / NBRC 10315 / NRRL Y-1498 / VKM Y-70)</name>
    <name type="common">Yeast</name>
    <name type="synonym">Yamadazyma tenuis</name>
    <dbReference type="NCBI Taxonomy" id="590646"/>
    <lineage>
        <taxon>Eukaryota</taxon>
        <taxon>Fungi</taxon>
        <taxon>Dikarya</taxon>
        <taxon>Ascomycota</taxon>
        <taxon>Saccharomycotina</taxon>
        <taxon>Pichiomycetes</taxon>
        <taxon>Debaryomycetaceae</taxon>
        <taxon>Yamadazyma</taxon>
    </lineage>
</organism>
<keyword evidence="9" id="KW-1185">Reference proteome</keyword>
<dbReference type="GO" id="GO:0003697">
    <property type="term" value="F:single-stranded DNA binding"/>
    <property type="evidence" value="ECO:0007669"/>
    <property type="project" value="TreeGrafter"/>
</dbReference>
<dbReference type="PANTHER" id="PTHR12135:SF2">
    <property type="entry name" value="DNA REPAIR PROTEIN RAD34"/>
    <property type="match status" value="1"/>
</dbReference>
<dbReference type="Gene3D" id="3.90.260.10">
    <property type="entry name" value="Transglutaminase-like"/>
    <property type="match status" value="1"/>
</dbReference>
<sequence>MSLFIDPDESDTDTPNKRQKLEEAVYEEFGDVEFYSDAESIDWEDVSLGEAEQIPQPDSFNISISNENPDIKVKNDKLKQILAEKKRKLSVHNLALVSYILHAHHRNRLLNSKSVHKTLKKLLPHSIISRVKRLRRHNDNGPDDSDVQLVYILKYLIKWFRLNFKITCNGLRVLGYIPPNKPIGNYTIHNSPTFKNEKQFLSIIRSFKHNRDMAAQIFTGLLRCLGFEARLVFSIPVLSAKDKTLQPKLNRMKLDTNKDYDLLYPYFWTELVNPFNKSELFVLETCTFHDEEKRLTRVSRYSKDLRSYVPIFFPVKDQFNAMTMTYVISLGASNHILDVSARYMKNISYRWFKRLDLRTEAGRSYLLFSSIIRVLNNNTPLSDNSELKSLEYLGLHNYDIPQTRAAIKRSANFVTHASLRYDEVIDKDTKPIIRVKIDGKRVPVFLRNSVTVGKSEQQWKFLGRSILPDKVDDYIKTTRALLPRTISRKRVYNLNVLNNQPELNAVKLYSFSQTCSYIKPKVQFLKDQIILPKNKFGNIEVFKETMVPDGCTWLKLSNIESILNDKKNTDIQFVPVVTGFSFTKTGYAIPTKNGVIVLDNNVKKAKKFWLNFKINQHRNERKERGFASLRNWSDFITRMRIRSRLNRTYEYLD</sequence>